<dbReference type="KEGG" id="rsb:RS694_04380"/>
<dbReference type="Proteomes" id="UP000186110">
    <property type="component" value="Chromosome"/>
</dbReference>
<accession>A0A1P8K792</accession>
<dbReference type="EMBL" id="CP019239">
    <property type="protein sequence ID" value="APW41854.1"/>
    <property type="molecule type" value="Genomic_DNA"/>
</dbReference>
<dbReference type="RefSeq" id="WP_029709650.1">
    <property type="nucleotide sequence ID" value="NZ_CP019239.1"/>
</dbReference>
<evidence type="ECO:0000313" key="2">
    <source>
        <dbReference type="Proteomes" id="UP000186110"/>
    </source>
</evidence>
<dbReference type="eggNOG" id="COG2120">
    <property type="taxonomic scope" value="Bacteria"/>
</dbReference>
<dbReference type="SUPFAM" id="SSF102588">
    <property type="entry name" value="LmbE-like"/>
    <property type="match status" value="1"/>
</dbReference>
<organism evidence="1 2">
    <name type="scientific">Rhodoferax saidenbachensis</name>
    <dbReference type="NCBI Taxonomy" id="1484693"/>
    <lineage>
        <taxon>Bacteria</taxon>
        <taxon>Pseudomonadati</taxon>
        <taxon>Pseudomonadota</taxon>
        <taxon>Betaproteobacteria</taxon>
        <taxon>Burkholderiales</taxon>
        <taxon>Comamonadaceae</taxon>
        <taxon>Rhodoferax</taxon>
    </lineage>
</organism>
<dbReference type="InterPro" id="IPR003737">
    <property type="entry name" value="GlcNAc_PI_deacetylase-related"/>
</dbReference>
<name>A0A1P8K792_9BURK</name>
<dbReference type="STRING" id="1484693.RS694_04380"/>
<proteinExistence type="predicted"/>
<dbReference type="Gene3D" id="3.40.50.10320">
    <property type="entry name" value="LmbE-like"/>
    <property type="match status" value="1"/>
</dbReference>
<gene>
    <name evidence="1" type="ORF">RS694_04380</name>
</gene>
<sequence length="276" mass="30473">MKKVLIGVLGLAGVLVLVAAGGLYWFKTQFDEASAKTVASRPAEFGDHSILFVGAHPDDEQLVAGLLVQARAEGAKTYMLTATRGEAGQQHPQIARQKDLGAVRMAETLVNSYALGVEAHDVLNYPDSGVITVPEEELIAAVQARMVLWKPDTLATFWPESGFSKHNDHMRMGKVAKIAAERLRAKPVDGYAGPKHIAYPLAPSKAMRLVGGERGKWVADHQPPAQYSIYSNPAVKLRGWEIHATQRDYVQADYGFPAWFVHRIWNSEHYYVETLK</sequence>
<dbReference type="InterPro" id="IPR024078">
    <property type="entry name" value="LmbE-like_dom_sf"/>
</dbReference>
<reference evidence="1 2" key="1">
    <citation type="submission" date="2017-01" db="EMBL/GenBank/DDBJ databases">
        <authorList>
            <person name="Mah S.A."/>
            <person name="Swanson W.J."/>
            <person name="Moy G.W."/>
            <person name="Vacquier V.D."/>
        </authorList>
    </citation>
    <scope>NUCLEOTIDE SEQUENCE [LARGE SCALE GENOMIC DNA]</scope>
    <source>
        <strain evidence="1 2">DSM 22694</strain>
    </source>
</reference>
<dbReference type="AlphaFoldDB" id="A0A1P8K792"/>
<evidence type="ECO:0000313" key="1">
    <source>
        <dbReference type="EMBL" id="APW41854.1"/>
    </source>
</evidence>
<dbReference type="GO" id="GO:0016811">
    <property type="term" value="F:hydrolase activity, acting on carbon-nitrogen (but not peptide) bonds, in linear amides"/>
    <property type="evidence" value="ECO:0007669"/>
    <property type="project" value="TreeGrafter"/>
</dbReference>
<keyword evidence="2" id="KW-1185">Reference proteome</keyword>
<protein>
    <submittedName>
        <fullName evidence="1">PIG-L family deacetylase</fullName>
    </submittedName>
</protein>
<dbReference type="PANTHER" id="PTHR12993">
    <property type="entry name" value="N-ACETYLGLUCOSAMINYL-PHOSPHATIDYLINOSITOL DE-N-ACETYLASE-RELATED"/>
    <property type="match status" value="1"/>
</dbReference>
<dbReference type="PANTHER" id="PTHR12993:SF11">
    <property type="entry name" value="N-ACETYLGLUCOSAMINYL-PHOSPHATIDYLINOSITOL DE-N-ACETYLASE"/>
    <property type="match status" value="1"/>
</dbReference>
<dbReference type="Pfam" id="PF02585">
    <property type="entry name" value="PIG-L"/>
    <property type="match status" value="1"/>
</dbReference>